<accession>A0A9D3YUZ0</accession>
<evidence type="ECO:0000313" key="1">
    <source>
        <dbReference type="EMBL" id="KAH3706792.1"/>
    </source>
</evidence>
<protein>
    <submittedName>
        <fullName evidence="1">Uncharacterized protein</fullName>
    </submittedName>
</protein>
<proteinExistence type="predicted"/>
<gene>
    <name evidence="1" type="ORF">DPMN_066182</name>
</gene>
<name>A0A9D3YUZ0_DREPO</name>
<comment type="caution">
    <text evidence="1">The sequence shown here is derived from an EMBL/GenBank/DDBJ whole genome shotgun (WGS) entry which is preliminary data.</text>
</comment>
<dbReference type="AlphaFoldDB" id="A0A9D3YUZ0"/>
<reference evidence="1" key="1">
    <citation type="journal article" date="2019" name="bioRxiv">
        <title>The Genome of the Zebra Mussel, Dreissena polymorpha: A Resource for Invasive Species Research.</title>
        <authorList>
            <person name="McCartney M.A."/>
            <person name="Auch B."/>
            <person name="Kono T."/>
            <person name="Mallez S."/>
            <person name="Zhang Y."/>
            <person name="Obille A."/>
            <person name="Becker A."/>
            <person name="Abrahante J.E."/>
            <person name="Garbe J."/>
            <person name="Badalamenti J.P."/>
            <person name="Herman A."/>
            <person name="Mangelson H."/>
            <person name="Liachko I."/>
            <person name="Sullivan S."/>
            <person name="Sone E.D."/>
            <person name="Koren S."/>
            <person name="Silverstein K.A.T."/>
            <person name="Beckman K.B."/>
            <person name="Gohl D.M."/>
        </authorList>
    </citation>
    <scope>NUCLEOTIDE SEQUENCE</scope>
    <source>
        <strain evidence="1">Duluth1</strain>
        <tissue evidence="1">Whole animal</tissue>
    </source>
</reference>
<dbReference type="EMBL" id="JAIWYP010000014">
    <property type="protein sequence ID" value="KAH3706792.1"/>
    <property type="molecule type" value="Genomic_DNA"/>
</dbReference>
<keyword evidence="2" id="KW-1185">Reference proteome</keyword>
<evidence type="ECO:0000313" key="2">
    <source>
        <dbReference type="Proteomes" id="UP000828390"/>
    </source>
</evidence>
<dbReference type="Proteomes" id="UP000828390">
    <property type="component" value="Unassembled WGS sequence"/>
</dbReference>
<organism evidence="1 2">
    <name type="scientific">Dreissena polymorpha</name>
    <name type="common">Zebra mussel</name>
    <name type="synonym">Mytilus polymorpha</name>
    <dbReference type="NCBI Taxonomy" id="45954"/>
    <lineage>
        <taxon>Eukaryota</taxon>
        <taxon>Metazoa</taxon>
        <taxon>Spiralia</taxon>
        <taxon>Lophotrochozoa</taxon>
        <taxon>Mollusca</taxon>
        <taxon>Bivalvia</taxon>
        <taxon>Autobranchia</taxon>
        <taxon>Heteroconchia</taxon>
        <taxon>Euheterodonta</taxon>
        <taxon>Imparidentia</taxon>
        <taxon>Neoheterodontei</taxon>
        <taxon>Myida</taxon>
        <taxon>Dreissenoidea</taxon>
        <taxon>Dreissenidae</taxon>
        <taxon>Dreissena</taxon>
    </lineage>
</organism>
<reference evidence="1" key="2">
    <citation type="submission" date="2020-11" db="EMBL/GenBank/DDBJ databases">
        <authorList>
            <person name="McCartney M.A."/>
            <person name="Auch B."/>
            <person name="Kono T."/>
            <person name="Mallez S."/>
            <person name="Becker A."/>
            <person name="Gohl D.M."/>
            <person name="Silverstein K.A.T."/>
            <person name="Koren S."/>
            <person name="Bechman K.B."/>
            <person name="Herman A."/>
            <person name="Abrahante J.E."/>
            <person name="Garbe J."/>
        </authorList>
    </citation>
    <scope>NUCLEOTIDE SEQUENCE</scope>
    <source>
        <strain evidence="1">Duluth1</strain>
        <tissue evidence="1">Whole animal</tissue>
    </source>
</reference>
<sequence length="90" mass="10305">MCKTTGGIIGIKEQDQARDRFCITWSEISNVSYCTMKLFNQNDDDEDIGIFKNRADGTCSRVSSEEECIKKMTKILKADRKLMQRLFNAA</sequence>